<dbReference type="EMBL" id="FNCP01000008">
    <property type="protein sequence ID" value="SDG99171.1"/>
    <property type="molecule type" value="Genomic_DNA"/>
</dbReference>
<keyword evidence="1" id="KW-1133">Transmembrane helix</keyword>
<keyword evidence="1" id="KW-0472">Membrane</keyword>
<feature type="transmembrane region" description="Helical" evidence="1">
    <location>
        <begin position="197"/>
        <end position="218"/>
    </location>
</feature>
<feature type="transmembrane region" description="Helical" evidence="1">
    <location>
        <begin position="339"/>
        <end position="363"/>
    </location>
</feature>
<feature type="transmembrane region" description="Helical" evidence="1">
    <location>
        <begin position="435"/>
        <end position="454"/>
    </location>
</feature>
<dbReference type="OrthoDB" id="3171527at2"/>
<dbReference type="Proteomes" id="UP000198656">
    <property type="component" value="Unassembled WGS sequence"/>
</dbReference>
<gene>
    <name evidence="2" type="ORF">SAMN05443529_108137</name>
</gene>
<dbReference type="STRING" id="1121419.SAMN05443529_108137"/>
<feature type="transmembrane region" description="Helical" evidence="1">
    <location>
        <begin position="272"/>
        <end position="295"/>
    </location>
</feature>
<accession>A0A1G7YRT6</accession>
<feature type="transmembrane region" description="Helical" evidence="1">
    <location>
        <begin position="315"/>
        <end position="333"/>
    </location>
</feature>
<feature type="transmembrane region" description="Helical" evidence="1">
    <location>
        <begin position="56"/>
        <end position="74"/>
    </location>
</feature>
<feature type="transmembrane region" description="Helical" evidence="1">
    <location>
        <begin position="170"/>
        <end position="191"/>
    </location>
</feature>
<evidence type="ECO:0000313" key="3">
    <source>
        <dbReference type="Proteomes" id="UP000198656"/>
    </source>
</evidence>
<sequence>MKDLFTRIRSVLTLCIAFIFLSNLFIKSTLMDDFNLMMMVVVVGLSFWEVRGTTLVIGFMLFALSILLFLFYHAPLKVWQQALQENIYLVVMFTLVPLLGIPIKHGGYFEALQGVFRRYVYNDSRFYLLVSFVSAFVGVLVNLAVVSLVLQISQASTRSSNRKLLSSAIVRGFATCTIWAPTTAAIALIVHLSGASWLLFSPYAILCGVIAGLVGYFMTMYEEKRAGMSLDSVVEERDVEYDGKKVFELSVFSIILITAIAVISLVTGIHTVIVVSLASLIFPFVWMGIIGRLPILIREFRGYFQESVPKLKNEIILFVGAGLFATSINYSHLGNYLSVILSLFVGQNAVLLAIVIIVSILILSALGIHPIIPVTIIGGTVQAAAYGVTPTYVALILAISWAMGISISPSSATVIALSGLTGLSPMNVGPRWNSLYVIIASTLMILILTVFRLIGWL</sequence>
<reference evidence="3" key="1">
    <citation type="submission" date="2016-10" db="EMBL/GenBank/DDBJ databases">
        <authorList>
            <person name="Varghese N."/>
            <person name="Submissions S."/>
        </authorList>
    </citation>
    <scope>NUCLEOTIDE SEQUENCE [LARGE SCALE GENOMIC DNA]</scope>
    <source>
        <strain evidence="3">DSM 8344</strain>
    </source>
</reference>
<organism evidence="2 3">
    <name type="scientific">Desulfosporosinus hippei DSM 8344</name>
    <dbReference type="NCBI Taxonomy" id="1121419"/>
    <lineage>
        <taxon>Bacteria</taxon>
        <taxon>Bacillati</taxon>
        <taxon>Bacillota</taxon>
        <taxon>Clostridia</taxon>
        <taxon>Eubacteriales</taxon>
        <taxon>Desulfitobacteriaceae</taxon>
        <taxon>Desulfosporosinus</taxon>
    </lineage>
</organism>
<feature type="transmembrane region" description="Helical" evidence="1">
    <location>
        <begin position="6"/>
        <end position="26"/>
    </location>
</feature>
<proteinExistence type="predicted"/>
<protein>
    <submittedName>
        <fullName evidence="2">C4-dicarboxylate transporter</fullName>
    </submittedName>
</protein>
<feature type="transmembrane region" description="Helical" evidence="1">
    <location>
        <begin position="394"/>
        <end position="423"/>
    </location>
</feature>
<feature type="transmembrane region" description="Helical" evidence="1">
    <location>
        <begin position="86"/>
        <end position="106"/>
    </location>
</feature>
<dbReference type="RefSeq" id="WP_092332524.1">
    <property type="nucleotide sequence ID" value="NZ_FNCP01000008.1"/>
</dbReference>
<evidence type="ECO:0000313" key="2">
    <source>
        <dbReference type="EMBL" id="SDG99171.1"/>
    </source>
</evidence>
<dbReference type="AlphaFoldDB" id="A0A1G7YRT6"/>
<keyword evidence="1" id="KW-0812">Transmembrane</keyword>
<feature type="transmembrane region" description="Helical" evidence="1">
    <location>
        <begin position="246"/>
        <end position="266"/>
    </location>
</feature>
<name>A0A1G7YRT6_9FIRM</name>
<keyword evidence="3" id="KW-1185">Reference proteome</keyword>
<evidence type="ECO:0000256" key="1">
    <source>
        <dbReference type="SAM" id="Phobius"/>
    </source>
</evidence>
<feature type="transmembrane region" description="Helical" evidence="1">
    <location>
        <begin position="126"/>
        <end position="150"/>
    </location>
</feature>